<dbReference type="InterPro" id="IPR000792">
    <property type="entry name" value="Tscrpt_reg_LuxR_C"/>
</dbReference>
<dbReference type="GO" id="GO:0006355">
    <property type="term" value="P:regulation of DNA-templated transcription"/>
    <property type="evidence" value="ECO:0007669"/>
    <property type="project" value="InterPro"/>
</dbReference>
<sequence length="317" mass="34385">MEGLPMTVGAIAALEPSLGSDRFAETLARLDELGPPSELLERAPAEAAAALDLDRIVLSRVDNGRLTAQSLHAPAWQYSAEDALIALRAASASIDYPSVEGEVLRRRRPQLVRVAEGDPVERRAYADVMGWREYVVAPIMLEGRVIGFFHGDRHAGNRALDEQDAANMGTFALCFAIVYERAILRTRLRIQRQEMRQIASWAASRTSELTDRAIALGPDDFEAAGGSTAAGTGTAGRGDGTGESALQELLTRRELEVLRLMVQGRTNADIAREFVVSQGTVKFHVKNILRKLHAANRAEATSRYLRLTLGQGGPAGS</sequence>
<keyword evidence="2" id="KW-0238">DNA-binding</keyword>
<dbReference type="PROSITE" id="PS00622">
    <property type="entry name" value="HTH_LUXR_1"/>
    <property type="match status" value="1"/>
</dbReference>
<evidence type="ECO:0000256" key="4">
    <source>
        <dbReference type="SAM" id="MobiDB-lite"/>
    </source>
</evidence>
<evidence type="ECO:0000256" key="1">
    <source>
        <dbReference type="ARBA" id="ARBA00023015"/>
    </source>
</evidence>
<protein>
    <recommendedName>
        <fullName evidence="5">HTH luxR-type domain-containing protein</fullName>
    </recommendedName>
</protein>
<dbReference type="KEGG" id="sbae:DSM104329_03436"/>
<evidence type="ECO:0000313" key="6">
    <source>
        <dbReference type="EMBL" id="UGS37024.1"/>
    </source>
</evidence>
<feature type="compositionally biased region" description="Low complexity" evidence="4">
    <location>
        <begin position="223"/>
        <end position="232"/>
    </location>
</feature>
<evidence type="ECO:0000313" key="7">
    <source>
        <dbReference type="Proteomes" id="UP001162834"/>
    </source>
</evidence>
<dbReference type="InterPro" id="IPR036388">
    <property type="entry name" value="WH-like_DNA-bd_sf"/>
</dbReference>
<evidence type="ECO:0000256" key="2">
    <source>
        <dbReference type="ARBA" id="ARBA00023125"/>
    </source>
</evidence>
<evidence type="ECO:0000256" key="3">
    <source>
        <dbReference type="ARBA" id="ARBA00023163"/>
    </source>
</evidence>
<dbReference type="Pfam" id="PF13185">
    <property type="entry name" value="GAF_2"/>
    <property type="match status" value="1"/>
</dbReference>
<dbReference type="SMART" id="SM00065">
    <property type="entry name" value="GAF"/>
    <property type="match status" value="1"/>
</dbReference>
<dbReference type="Proteomes" id="UP001162834">
    <property type="component" value="Chromosome"/>
</dbReference>
<gene>
    <name evidence="6" type="ORF">DSM104329_03436</name>
</gene>
<dbReference type="SUPFAM" id="SSF55781">
    <property type="entry name" value="GAF domain-like"/>
    <property type="match status" value="1"/>
</dbReference>
<keyword evidence="7" id="KW-1185">Reference proteome</keyword>
<dbReference type="AlphaFoldDB" id="A0A9E6XZ23"/>
<dbReference type="EMBL" id="CP087164">
    <property type="protein sequence ID" value="UGS37024.1"/>
    <property type="molecule type" value="Genomic_DNA"/>
</dbReference>
<accession>A0A9E6XZ23</accession>
<dbReference type="InterPro" id="IPR003018">
    <property type="entry name" value="GAF"/>
</dbReference>
<dbReference type="Pfam" id="PF00196">
    <property type="entry name" value="GerE"/>
    <property type="match status" value="1"/>
</dbReference>
<dbReference type="PANTHER" id="PTHR44688">
    <property type="entry name" value="DNA-BINDING TRANSCRIPTIONAL ACTIVATOR DEVR_DOSR"/>
    <property type="match status" value="1"/>
</dbReference>
<reference evidence="6" key="1">
    <citation type="journal article" date="2022" name="Int. J. Syst. Evol. Microbiol.">
        <title>Pseudomonas aegrilactucae sp. nov. and Pseudomonas morbosilactucae sp. nov., pathogens causing bacterial rot of lettuce in Japan.</title>
        <authorList>
            <person name="Sawada H."/>
            <person name="Fujikawa T."/>
            <person name="Satou M."/>
        </authorList>
    </citation>
    <scope>NUCLEOTIDE SEQUENCE</scope>
    <source>
        <strain evidence="6">0166_1</strain>
    </source>
</reference>
<evidence type="ECO:0000259" key="5">
    <source>
        <dbReference type="PROSITE" id="PS50043"/>
    </source>
</evidence>
<feature type="domain" description="HTH luxR-type" evidence="5">
    <location>
        <begin position="243"/>
        <end position="308"/>
    </location>
</feature>
<dbReference type="InterPro" id="IPR029016">
    <property type="entry name" value="GAF-like_dom_sf"/>
</dbReference>
<dbReference type="PROSITE" id="PS50043">
    <property type="entry name" value="HTH_LUXR_2"/>
    <property type="match status" value="1"/>
</dbReference>
<dbReference type="CDD" id="cd06170">
    <property type="entry name" value="LuxR_C_like"/>
    <property type="match status" value="1"/>
</dbReference>
<dbReference type="Gene3D" id="3.30.450.40">
    <property type="match status" value="1"/>
</dbReference>
<dbReference type="SUPFAM" id="SSF46894">
    <property type="entry name" value="C-terminal effector domain of the bipartite response regulators"/>
    <property type="match status" value="1"/>
</dbReference>
<dbReference type="Gene3D" id="1.10.10.10">
    <property type="entry name" value="Winged helix-like DNA-binding domain superfamily/Winged helix DNA-binding domain"/>
    <property type="match status" value="1"/>
</dbReference>
<feature type="region of interest" description="Disordered" evidence="4">
    <location>
        <begin position="221"/>
        <end position="242"/>
    </location>
</feature>
<dbReference type="PRINTS" id="PR00038">
    <property type="entry name" value="HTHLUXR"/>
</dbReference>
<proteinExistence type="predicted"/>
<keyword evidence="1" id="KW-0805">Transcription regulation</keyword>
<dbReference type="GO" id="GO:0003677">
    <property type="term" value="F:DNA binding"/>
    <property type="evidence" value="ECO:0007669"/>
    <property type="project" value="UniProtKB-KW"/>
</dbReference>
<organism evidence="6 7">
    <name type="scientific">Capillimicrobium parvum</name>
    <dbReference type="NCBI Taxonomy" id="2884022"/>
    <lineage>
        <taxon>Bacteria</taxon>
        <taxon>Bacillati</taxon>
        <taxon>Actinomycetota</taxon>
        <taxon>Thermoleophilia</taxon>
        <taxon>Solirubrobacterales</taxon>
        <taxon>Capillimicrobiaceae</taxon>
        <taxon>Capillimicrobium</taxon>
    </lineage>
</organism>
<dbReference type="SMART" id="SM00421">
    <property type="entry name" value="HTH_LUXR"/>
    <property type="match status" value="1"/>
</dbReference>
<dbReference type="InterPro" id="IPR016032">
    <property type="entry name" value="Sig_transdc_resp-reg_C-effctor"/>
</dbReference>
<name>A0A9E6XZ23_9ACTN</name>
<keyword evidence="3" id="KW-0804">Transcription</keyword>
<dbReference type="PANTHER" id="PTHR44688:SF16">
    <property type="entry name" value="DNA-BINDING TRANSCRIPTIONAL ACTIVATOR DEVR_DOSR"/>
    <property type="match status" value="1"/>
</dbReference>